<evidence type="ECO:0000259" key="1">
    <source>
        <dbReference type="Pfam" id="PF20243"/>
    </source>
</evidence>
<dbReference type="Proteomes" id="UP000642920">
    <property type="component" value="Unassembled WGS sequence"/>
</dbReference>
<evidence type="ECO:0000313" key="2">
    <source>
        <dbReference type="EMBL" id="MBL0765217.1"/>
    </source>
</evidence>
<dbReference type="AlphaFoldDB" id="A0A937A7M0"/>
<dbReference type="RefSeq" id="WP_201919633.1">
    <property type="nucleotide sequence ID" value="NZ_JAERQG010000002.1"/>
</dbReference>
<dbReference type="InterPro" id="IPR046863">
    <property type="entry name" value="MbnP-like_dom"/>
</dbReference>
<accession>A0A937A7M0</accession>
<reference evidence="2" key="1">
    <citation type="submission" date="2021-01" db="EMBL/GenBank/DDBJ databases">
        <title>Marivirga sp. nov., isolated from intertidal surface sediments.</title>
        <authorList>
            <person name="Zhang M."/>
        </authorList>
    </citation>
    <scope>NUCLEOTIDE SEQUENCE</scope>
    <source>
        <strain evidence="2">SM1354</strain>
    </source>
</reference>
<dbReference type="PROSITE" id="PS51257">
    <property type="entry name" value="PROKAR_LIPOPROTEIN"/>
    <property type="match status" value="1"/>
</dbReference>
<dbReference type="EMBL" id="JAERQG010000002">
    <property type="protein sequence ID" value="MBL0765217.1"/>
    <property type="molecule type" value="Genomic_DNA"/>
</dbReference>
<gene>
    <name evidence="2" type="ORF">JKP34_08155</name>
</gene>
<organism evidence="2 3">
    <name type="scientific">Marivirga atlantica</name>
    <dbReference type="NCBI Taxonomy" id="1548457"/>
    <lineage>
        <taxon>Bacteria</taxon>
        <taxon>Pseudomonadati</taxon>
        <taxon>Bacteroidota</taxon>
        <taxon>Cytophagia</taxon>
        <taxon>Cytophagales</taxon>
        <taxon>Marivirgaceae</taxon>
        <taxon>Marivirga</taxon>
    </lineage>
</organism>
<feature type="domain" description="Copper-binding protein MbnP-like" evidence="1">
    <location>
        <begin position="28"/>
        <end position="217"/>
    </location>
</feature>
<protein>
    <recommendedName>
        <fullName evidence="1">Copper-binding protein MbnP-like domain-containing protein</fullName>
    </recommendedName>
</protein>
<evidence type="ECO:0000313" key="3">
    <source>
        <dbReference type="Proteomes" id="UP000642920"/>
    </source>
</evidence>
<comment type="caution">
    <text evidence="2">The sequence shown here is derived from an EMBL/GenBank/DDBJ whole genome shotgun (WGS) entry which is preliminary data.</text>
</comment>
<proteinExistence type="predicted"/>
<sequence length="243" mass="26662">MKNILYSLLITSLLLSSCDEEENLKQAGDIEMNFNLKAGTEDLVFEDETYTNSAGNQFSVSSFWMYISNITLIGAEGTADYILENDYHLIEGSKSISDLVIGLDSVPAGSYNAIRFSIGVDAPTNTDISAIVGELDPARAWNWNTGYKFVSLEGNFFPEGQEARGLIMHIGLDQNYKTLTVDFSNNLNINGGMSNIDFSVDILKMFEGVHTIDFSVTNTIKAQPVESGQVADNYAAGMIQLMN</sequence>
<keyword evidence="3" id="KW-1185">Reference proteome</keyword>
<dbReference type="Pfam" id="PF20243">
    <property type="entry name" value="MbnP"/>
    <property type="match status" value="1"/>
</dbReference>
<name>A0A937A7M0_9BACT</name>